<dbReference type="Pfam" id="PF00069">
    <property type="entry name" value="Pkinase"/>
    <property type="match status" value="1"/>
</dbReference>
<keyword evidence="3 9" id="KW-0418">Kinase</keyword>
<organism evidence="9 10">
    <name type="scientific">Gemmata obscuriglobus</name>
    <dbReference type="NCBI Taxonomy" id="114"/>
    <lineage>
        <taxon>Bacteria</taxon>
        <taxon>Pseudomonadati</taxon>
        <taxon>Planctomycetota</taxon>
        <taxon>Planctomycetia</taxon>
        <taxon>Gemmatales</taxon>
        <taxon>Gemmataceae</taxon>
        <taxon>Gemmata</taxon>
    </lineage>
</organism>
<proteinExistence type="predicted"/>
<evidence type="ECO:0000256" key="4">
    <source>
        <dbReference type="ARBA" id="ARBA00022840"/>
    </source>
</evidence>
<dbReference type="GO" id="GO:0005524">
    <property type="term" value="F:ATP binding"/>
    <property type="evidence" value="ECO:0007669"/>
    <property type="project" value="UniProtKB-UniRule"/>
</dbReference>
<gene>
    <name evidence="9" type="ORF">C1280_29355</name>
</gene>
<keyword evidence="10" id="KW-1185">Reference proteome</keyword>
<evidence type="ECO:0000256" key="6">
    <source>
        <dbReference type="SAM" id="MobiDB-lite"/>
    </source>
</evidence>
<reference evidence="9 10" key="1">
    <citation type="submission" date="2018-01" db="EMBL/GenBank/DDBJ databases">
        <title>G. obscuriglobus.</title>
        <authorList>
            <person name="Franke J."/>
            <person name="Blomberg W."/>
            <person name="Selmecki A."/>
        </authorList>
    </citation>
    <scope>NUCLEOTIDE SEQUENCE [LARGE SCALE GENOMIC DNA]</scope>
    <source>
        <strain evidence="9 10">DSM 5831</strain>
    </source>
</reference>
<dbReference type="PROSITE" id="PS50011">
    <property type="entry name" value="PROTEIN_KINASE_DOM"/>
    <property type="match status" value="1"/>
</dbReference>
<evidence type="ECO:0000313" key="9">
    <source>
        <dbReference type="EMBL" id="AWM40689.1"/>
    </source>
</evidence>
<dbReference type="InterPro" id="IPR008271">
    <property type="entry name" value="Ser/Thr_kinase_AS"/>
</dbReference>
<keyword evidence="9" id="KW-0723">Serine/threonine-protein kinase</keyword>
<evidence type="ECO:0000256" key="7">
    <source>
        <dbReference type="SAM" id="Phobius"/>
    </source>
</evidence>
<keyword evidence="7" id="KW-0472">Membrane</keyword>
<evidence type="ECO:0000256" key="3">
    <source>
        <dbReference type="ARBA" id="ARBA00022777"/>
    </source>
</evidence>
<dbReference type="InterPro" id="IPR017441">
    <property type="entry name" value="Protein_kinase_ATP_BS"/>
</dbReference>
<keyword evidence="1" id="KW-0808">Transferase</keyword>
<dbReference type="PANTHER" id="PTHR43289:SF6">
    <property type="entry name" value="SERINE_THREONINE-PROTEIN KINASE NEKL-3"/>
    <property type="match status" value="1"/>
</dbReference>
<evidence type="ECO:0000256" key="5">
    <source>
        <dbReference type="PROSITE-ProRule" id="PRU10141"/>
    </source>
</evidence>
<dbReference type="PROSITE" id="PS00108">
    <property type="entry name" value="PROTEIN_KINASE_ST"/>
    <property type="match status" value="1"/>
</dbReference>
<feature type="compositionally biased region" description="Pro residues" evidence="6">
    <location>
        <begin position="385"/>
        <end position="395"/>
    </location>
</feature>
<dbReference type="SUPFAM" id="SSF56112">
    <property type="entry name" value="Protein kinase-like (PK-like)"/>
    <property type="match status" value="1"/>
</dbReference>
<dbReference type="InterPro" id="IPR011009">
    <property type="entry name" value="Kinase-like_dom_sf"/>
</dbReference>
<keyword evidence="2 5" id="KW-0547">Nucleotide-binding</keyword>
<dbReference type="PANTHER" id="PTHR43289">
    <property type="entry name" value="MITOGEN-ACTIVATED PROTEIN KINASE KINASE KINASE 20-RELATED"/>
    <property type="match status" value="1"/>
</dbReference>
<dbReference type="Proteomes" id="UP000245802">
    <property type="component" value="Chromosome"/>
</dbReference>
<dbReference type="Gene3D" id="3.30.200.20">
    <property type="entry name" value="Phosphorylase Kinase, domain 1"/>
    <property type="match status" value="1"/>
</dbReference>
<dbReference type="AlphaFoldDB" id="A0A2Z3H1P5"/>
<evidence type="ECO:0000259" key="8">
    <source>
        <dbReference type="PROSITE" id="PS50011"/>
    </source>
</evidence>
<keyword evidence="4 5" id="KW-0067">ATP-binding</keyword>
<dbReference type="EMBL" id="CP025958">
    <property type="protein sequence ID" value="AWM40689.1"/>
    <property type="molecule type" value="Genomic_DNA"/>
</dbReference>
<feature type="domain" description="Protein kinase" evidence="8">
    <location>
        <begin position="71"/>
        <end position="332"/>
    </location>
</feature>
<dbReference type="KEGG" id="gog:C1280_29355"/>
<name>A0A2Z3H1P5_9BACT</name>
<sequence length="455" mass="48435">MPRPQTVHELFAALARSRLVEPARLEAFTSRHAFADAPAALARLVADGLLTAFQAGAVAGGDEGALWLGNYRVLDRLGRGGMGNVFLAEHSVLGKRVAVKVLSDALRSDPGARKRFMREARAAAALAHPNVVTVLDADMAHDPPFLVMEHVDGLSLQEAVARGGTFGAGEAAVVGLQVAKGLARAAAVGLVHRDIKPANLLLDRTGVVKILDLGIAKFAPDGTHPPTDWSDVVLGTLDYLAPEQALDSSDVDARADLYALGATLYFLLTGHPPFPGTDIQWKWQVKQTGDPHPLHQLRPDLPPELAAAVHKLLARDRRARLQTPAEAVEVFRWWAAPGNDFPQRLFRLGPRSTAHDHGPPTGGDPLPDTLRIVRPGGRDRTKPALPLPAPEPPRGPDNGVPAHGRVAEVVVPAAEKPRPRPDNGAPAPERRTHAVVLTIALIAALVGMAVLVASR</sequence>
<protein>
    <submittedName>
        <fullName evidence="9">Serine/threonine protein kinase</fullName>
    </submittedName>
</protein>
<accession>A0A2Z3H1P5</accession>
<feature type="transmembrane region" description="Helical" evidence="7">
    <location>
        <begin position="434"/>
        <end position="453"/>
    </location>
</feature>
<feature type="region of interest" description="Disordered" evidence="6">
    <location>
        <begin position="349"/>
        <end position="402"/>
    </location>
</feature>
<keyword evidence="7" id="KW-0812">Transmembrane</keyword>
<dbReference type="PROSITE" id="PS00107">
    <property type="entry name" value="PROTEIN_KINASE_ATP"/>
    <property type="match status" value="1"/>
</dbReference>
<dbReference type="CDD" id="cd14014">
    <property type="entry name" value="STKc_PknB_like"/>
    <property type="match status" value="1"/>
</dbReference>
<dbReference type="RefSeq" id="WP_010045902.1">
    <property type="nucleotide sequence ID" value="NZ_CP025958.1"/>
</dbReference>
<evidence type="ECO:0000313" key="10">
    <source>
        <dbReference type="Proteomes" id="UP000245802"/>
    </source>
</evidence>
<dbReference type="OrthoDB" id="9801841at2"/>
<dbReference type="Gene3D" id="1.10.510.10">
    <property type="entry name" value="Transferase(Phosphotransferase) domain 1"/>
    <property type="match status" value="1"/>
</dbReference>
<dbReference type="GO" id="GO:0004674">
    <property type="term" value="F:protein serine/threonine kinase activity"/>
    <property type="evidence" value="ECO:0007669"/>
    <property type="project" value="UniProtKB-KW"/>
</dbReference>
<dbReference type="SMART" id="SM00220">
    <property type="entry name" value="S_TKc"/>
    <property type="match status" value="1"/>
</dbReference>
<feature type="region of interest" description="Disordered" evidence="6">
    <location>
        <begin position="410"/>
        <end position="429"/>
    </location>
</feature>
<feature type="binding site" evidence="5">
    <location>
        <position position="100"/>
    </location>
    <ligand>
        <name>ATP</name>
        <dbReference type="ChEBI" id="CHEBI:30616"/>
    </ligand>
</feature>
<keyword evidence="7" id="KW-1133">Transmembrane helix</keyword>
<evidence type="ECO:0000256" key="2">
    <source>
        <dbReference type="ARBA" id="ARBA00022741"/>
    </source>
</evidence>
<dbReference type="InterPro" id="IPR000719">
    <property type="entry name" value="Prot_kinase_dom"/>
</dbReference>
<evidence type="ECO:0000256" key="1">
    <source>
        <dbReference type="ARBA" id="ARBA00022679"/>
    </source>
</evidence>